<gene>
    <name evidence="2" type="ORF">PGUG_03815</name>
</gene>
<dbReference type="RefSeq" id="XP_001484434.2">
    <property type="nucleotide sequence ID" value="XM_001484384.1"/>
</dbReference>
<evidence type="ECO:0000313" key="2">
    <source>
        <dbReference type="EMBL" id="EDK39717.2"/>
    </source>
</evidence>
<feature type="region of interest" description="Disordered" evidence="1">
    <location>
        <begin position="31"/>
        <end position="76"/>
    </location>
</feature>
<accession>A5DKL4</accession>
<dbReference type="AlphaFoldDB" id="A5DKL4"/>
<keyword evidence="3" id="KW-1185">Reference proteome</keyword>
<dbReference type="EMBL" id="CH408158">
    <property type="protein sequence ID" value="EDK39717.2"/>
    <property type="molecule type" value="Genomic_DNA"/>
</dbReference>
<proteinExistence type="predicted"/>
<feature type="compositionally biased region" description="Low complexity" evidence="1">
    <location>
        <begin position="39"/>
        <end position="76"/>
    </location>
</feature>
<evidence type="ECO:0008006" key="4">
    <source>
        <dbReference type="Google" id="ProtNLM"/>
    </source>
</evidence>
<dbReference type="OrthoDB" id="4086633at2759"/>
<dbReference type="GeneID" id="5126192"/>
<dbReference type="InParanoid" id="A5DKL4"/>
<name>A5DKL4_PICGU</name>
<organism evidence="2 3">
    <name type="scientific">Meyerozyma guilliermondii (strain ATCC 6260 / CBS 566 / DSM 6381 / JCM 1539 / NBRC 10279 / NRRL Y-324)</name>
    <name type="common">Yeast</name>
    <name type="synonym">Candida guilliermondii</name>
    <dbReference type="NCBI Taxonomy" id="294746"/>
    <lineage>
        <taxon>Eukaryota</taxon>
        <taxon>Fungi</taxon>
        <taxon>Dikarya</taxon>
        <taxon>Ascomycota</taxon>
        <taxon>Saccharomycotina</taxon>
        <taxon>Pichiomycetes</taxon>
        <taxon>Debaryomycetaceae</taxon>
        <taxon>Meyerozyma</taxon>
    </lineage>
</organism>
<sequence length="289" mass="33197">MELLNYTEAVLPNFSNTFENGELYHLYQLPESKGQPSHNQQQSQLNQNQTNNQQQSSQNQINQQSLNQQTSQTLSQQIQALNQQNHSLGFLPGQLRGHDDPDLDSFSPTQPSSFLSSPQYSYSSRPQLSPQILRSGPLELGADQPPVDPHQYPDMTSMINANSSMILPMVETTCVDYSLCSVCGKKITRDMSRHMRTHRSDSRFECKFPKGQCNHKSGRFNRRYDFKKHLLNRHFEFDDPEIKKHHTLSGKLTYWGTCQCGLRFSGASWLEDHVMTGDITKRCPYMDDF</sequence>
<dbReference type="Proteomes" id="UP000001997">
    <property type="component" value="Unassembled WGS sequence"/>
</dbReference>
<feature type="compositionally biased region" description="Low complexity" evidence="1">
    <location>
        <begin position="110"/>
        <end position="131"/>
    </location>
</feature>
<dbReference type="OMA" id="NANSSMI"/>
<dbReference type="VEuPathDB" id="FungiDB:PGUG_03815"/>
<dbReference type="HOGENOM" id="CLU_963482_0_0_1"/>
<evidence type="ECO:0000313" key="3">
    <source>
        <dbReference type="Proteomes" id="UP000001997"/>
    </source>
</evidence>
<feature type="region of interest" description="Disordered" evidence="1">
    <location>
        <begin position="88"/>
        <end position="131"/>
    </location>
</feature>
<dbReference type="eggNOG" id="ENOG502S680">
    <property type="taxonomic scope" value="Eukaryota"/>
</dbReference>
<protein>
    <recommendedName>
        <fullName evidence="4">C2H2-type domain-containing protein</fullName>
    </recommendedName>
</protein>
<reference evidence="2 3" key="1">
    <citation type="journal article" date="2009" name="Nature">
        <title>Evolution of pathogenicity and sexual reproduction in eight Candida genomes.</title>
        <authorList>
            <person name="Butler G."/>
            <person name="Rasmussen M.D."/>
            <person name="Lin M.F."/>
            <person name="Santos M.A."/>
            <person name="Sakthikumar S."/>
            <person name="Munro C.A."/>
            <person name="Rheinbay E."/>
            <person name="Grabherr M."/>
            <person name="Forche A."/>
            <person name="Reedy J.L."/>
            <person name="Agrafioti I."/>
            <person name="Arnaud M.B."/>
            <person name="Bates S."/>
            <person name="Brown A.J."/>
            <person name="Brunke S."/>
            <person name="Costanzo M.C."/>
            <person name="Fitzpatrick D.A."/>
            <person name="de Groot P.W."/>
            <person name="Harris D."/>
            <person name="Hoyer L.L."/>
            <person name="Hube B."/>
            <person name="Klis F.M."/>
            <person name="Kodira C."/>
            <person name="Lennard N."/>
            <person name="Logue M.E."/>
            <person name="Martin R."/>
            <person name="Neiman A.M."/>
            <person name="Nikolaou E."/>
            <person name="Quail M.A."/>
            <person name="Quinn J."/>
            <person name="Santos M.C."/>
            <person name="Schmitzberger F.F."/>
            <person name="Sherlock G."/>
            <person name="Shah P."/>
            <person name="Silverstein K.A."/>
            <person name="Skrzypek M.S."/>
            <person name="Soll D."/>
            <person name="Staggs R."/>
            <person name="Stansfield I."/>
            <person name="Stumpf M.P."/>
            <person name="Sudbery P.E."/>
            <person name="Srikantha T."/>
            <person name="Zeng Q."/>
            <person name="Berman J."/>
            <person name="Berriman M."/>
            <person name="Heitman J."/>
            <person name="Gow N.A."/>
            <person name="Lorenz M.C."/>
            <person name="Birren B.W."/>
            <person name="Kellis M."/>
            <person name="Cuomo C.A."/>
        </authorList>
    </citation>
    <scope>NUCLEOTIDE SEQUENCE [LARGE SCALE GENOMIC DNA]</scope>
    <source>
        <strain evidence="3">ATCC 6260 / CBS 566 / DSM 6381 / JCM 1539 / NBRC 10279 / NRRL Y-324</strain>
    </source>
</reference>
<evidence type="ECO:0000256" key="1">
    <source>
        <dbReference type="SAM" id="MobiDB-lite"/>
    </source>
</evidence>
<dbReference type="KEGG" id="pgu:PGUG_03815"/>